<accession>A0A7M2RKU2</accession>
<dbReference type="InterPro" id="IPR008928">
    <property type="entry name" value="6-hairpin_glycosidase_sf"/>
</dbReference>
<dbReference type="InterPro" id="IPR008313">
    <property type="entry name" value="GH125"/>
</dbReference>
<dbReference type="GO" id="GO:0016787">
    <property type="term" value="F:hydrolase activity"/>
    <property type="evidence" value="ECO:0007669"/>
    <property type="project" value="UniProtKB-KW"/>
</dbReference>
<dbReference type="GO" id="GO:0005975">
    <property type="term" value="P:carbohydrate metabolic process"/>
    <property type="evidence" value="ECO:0007669"/>
    <property type="project" value="InterPro"/>
</dbReference>
<dbReference type="Pfam" id="PF06824">
    <property type="entry name" value="Glyco_hydro_125"/>
    <property type="match status" value="1"/>
</dbReference>
<dbReference type="AlphaFoldDB" id="A0A7M2RKU2"/>
<name>A0A7M2RKU2_9FIRM</name>
<dbReference type="PIRSF" id="PIRSF028846">
    <property type="entry name" value="UCP028846"/>
    <property type="match status" value="1"/>
</dbReference>
<organism evidence="1 2">
    <name type="scientific">Blautia liquoris</name>
    <dbReference type="NCBI Taxonomy" id="2779518"/>
    <lineage>
        <taxon>Bacteria</taxon>
        <taxon>Bacillati</taxon>
        <taxon>Bacillota</taxon>
        <taxon>Clostridia</taxon>
        <taxon>Lachnospirales</taxon>
        <taxon>Lachnospiraceae</taxon>
        <taxon>Blautia</taxon>
    </lineage>
</organism>
<dbReference type="KEGG" id="bliq:INP51_02675"/>
<protein>
    <submittedName>
        <fullName evidence="1">Glycoside hydrolase family 125 protein</fullName>
    </submittedName>
</protein>
<evidence type="ECO:0000313" key="2">
    <source>
        <dbReference type="Proteomes" id="UP000593601"/>
    </source>
</evidence>
<proteinExistence type="predicted"/>
<keyword evidence="2" id="KW-1185">Reference proteome</keyword>
<dbReference type="PANTHER" id="PTHR31047:SF0">
    <property type="entry name" value="MEIOTICALLY UP-REGULATED GENE 157 PROTEIN"/>
    <property type="match status" value="1"/>
</dbReference>
<keyword evidence="1" id="KW-0378">Hydrolase</keyword>
<dbReference type="Proteomes" id="UP000593601">
    <property type="component" value="Chromosome"/>
</dbReference>
<sequence>MNEEEGYFMPKAIPEILIKRSEALEKYYEKAYPKLAPMVKQCFLNAIETTVEKLYDGTYFVITGDIPAMWLRDSAAQVHHYIRYAKGDQVLDKIIRGVLKKQVSFVLLDPYANAFNSEDNGKGYKDETDQNPGVWERKYEVDSLCAPIYLAHAYLEETGESKIFDEDFLKMIKTILEVFRTEQDHAARSPYHFQRHNGVSTDTLPMEGKGNPVSPCGMTWSGFRPSDDSCTYGYLVPANMMAVKALDYAEEIINSFYDDSKTAGECRKLSDEINTGIQEHAVAEALGVGKIYAYETDGRENYLLMDDANSPSLLAIPYLGYTDTQDEMYQRTRKFVLSKENPYYYEGRYAKGIGSPHTPKGYIWCISIIMQALTSDDSEEILNCLEMLSRTHGETNYMHESFHPDKPEEYTRSWFAWANSLFGELLDRLMENDFFKINTDN</sequence>
<evidence type="ECO:0000313" key="1">
    <source>
        <dbReference type="EMBL" id="QOV20899.1"/>
    </source>
</evidence>
<dbReference type="SUPFAM" id="SSF48208">
    <property type="entry name" value="Six-hairpin glycosidases"/>
    <property type="match status" value="1"/>
</dbReference>
<dbReference type="Gene3D" id="1.50.10.10">
    <property type="match status" value="1"/>
</dbReference>
<gene>
    <name evidence="1" type="ORF">INP51_02675</name>
</gene>
<dbReference type="EMBL" id="CP063304">
    <property type="protein sequence ID" value="QOV20899.1"/>
    <property type="molecule type" value="Genomic_DNA"/>
</dbReference>
<reference evidence="1 2" key="1">
    <citation type="submission" date="2020-10" db="EMBL/GenBank/DDBJ databases">
        <title>Blautia liquoris sp.nov., isolated from the mud in a fermentation cellar used for the production of Chinese strong-flavoured liquor.</title>
        <authorList>
            <person name="Lu L."/>
        </authorList>
    </citation>
    <scope>NUCLEOTIDE SEQUENCE [LARGE SCALE GENOMIC DNA]</scope>
    <source>
        <strain evidence="1 2">LZLJ-3</strain>
    </source>
</reference>
<dbReference type="InterPro" id="IPR012341">
    <property type="entry name" value="6hp_glycosidase-like_sf"/>
</dbReference>
<dbReference type="SMART" id="SM01149">
    <property type="entry name" value="DUF1237"/>
    <property type="match status" value="1"/>
</dbReference>
<dbReference type="PANTHER" id="PTHR31047">
    <property type="entry name" value="MEIOTICALLY UP-REGULATED GENE 157 PROTEIN"/>
    <property type="match status" value="1"/>
</dbReference>